<protein>
    <submittedName>
        <fullName evidence="1">Uncharacterized protein</fullName>
    </submittedName>
</protein>
<reference evidence="1" key="1">
    <citation type="submission" date="2021-01" db="EMBL/GenBank/DDBJ databases">
        <authorList>
            <consortium name="Genoscope - CEA"/>
            <person name="William W."/>
        </authorList>
    </citation>
    <scope>NUCLEOTIDE SEQUENCE</scope>
</reference>
<accession>A0A8S1MNS8</accession>
<organism evidence="1 2">
    <name type="scientific">Paramecium sonneborni</name>
    <dbReference type="NCBI Taxonomy" id="65129"/>
    <lineage>
        <taxon>Eukaryota</taxon>
        <taxon>Sar</taxon>
        <taxon>Alveolata</taxon>
        <taxon>Ciliophora</taxon>
        <taxon>Intramacronucleata</taxon>
        <taxon>Oligohymenophorea</taxon>
        <taxon>Peniculida</taxon>
        <taxon>Parameciidae</taxon>
        <taxon>Paramecium</taxon>
    </lineage>
</organism>
<evidence type="ECO:0000313" key="1">
    <source>
        <dbReference type="EMBL" id="CAD8078586.1"/>
    </source>
</evidence>
<proteinExistence type="predicted"/>
<sequence length="50" mass="6139">MGDWLEHRTRIAHQAKIEKYNNRLQQHELVLNRIPDKSELNAFELNRQRQ</sequence>
<dbReference type="Proteomes" id="UP000692954">
    <property type="component" value="Unassembled WGS sequence"/>
</dbReference>
<name>A0A8S1MNS8_9CILI</name>
<dbReference type="AlphaFoldDB" id="A0A8S1MNS8"/>
<keyword evidence="2" id="KW-1185">Reference proteome</keyword>
<dbReference type="EMBL" id="CAJJDN010000038">
    <property type="protein sequence ID" value="CAD8078586.1"/>
    <property type="molecule type" value="Genomic_DNA"/>
</dbReference>
<gene>
    <name evidence="1" type="ORF">PSON_ATCC_30995.1.T0380002</name>
</gene>
<comment type="caution">
    <text evidence="1">The sequence shown here is derived from an EMBL/GenBank/DDBJ whole genome shotgun (WGS) entry which is preliminary data.</text>
</comment>
<evidence type="ECO:0000313" key="2">
    <source>
        <dbReference type="Proteomes" id="UP000692954"/>
    </source>
</evidence>